<feature type="compositionally biased region" description="Low complexity" evidence="1">
    <location>
        <begin position="1"/>
        <end position="18"/>
    </location>
</feature>
<evidence type="ECO:0000256" key="1">
    <source>
        <dbReference type="SAM" id="MobiDB-lite"/>
    </source>
</evidence>
<feature type="region of interest" description="Disordered" evidence="1">
    <location>
        <begin position="1"/>
        <end position="20"/>
    </location>
</feature>
<organism evidence="2 3">
    <name type="scientific">Fusarium oxysporum f. sp. raphani</name>
    <dbReference type="NCBI Taxonomy" id="96318"/>
    <lineage>
        <taxon>Eukaryota</taxon>
        <taxon>Fungi</taxon>
        <taxon>Dikarya</taxon>
        <taxon>Ascomycota</taxon>
        <taxon>Pezizomycotina</taxon>
        <taxon>Sordariomycetes</taxon>
        <taxon>Hypocreomycetidae</taxon>
        <taxon>Hypocreales</taxon>
        <taxon>Nectriaceae</taxon>
        <taxon>Fusarium</taxon>
        <taxon>Fusarium oxysporum species complex</taxon>
    </lineage>
</organism>
<proteinExistence type="predicted"/>
<sequence>MGSGRSSGSWGSKSSSKSLPECKEHKCHKPVARFRSKGYSVHCDKHACNFGPGCKFSKRSKNKFCANHSVCAWPRCDTKLLDVEGGEFKYSHVGHTEWYCRDHSCKAKVKDKQCYEPPDKNSQYCKEHSKDFQCKIPKCDSDRDDSERYCKKHHCETYAPRLDAPTLPTDTVMPTPRNASDILVKEETVQKLSRTAIPTLISARLMPAPTLHVPAGQRSLVGIA</sequence>
<evidence type="ECO:0000313" key="3">
    <source>
        <dbReference type="Proteomes" id="UP000693942"/>
    </source>
</evidence>
<protein>
    <submittedName>
        <fullName evidence="2">Uncharacterized protein</fullName>
    </submittedName>
</protein>
<gene>
    <name evidence="2" type="ORF">Forpi1262_v003401</name>
</gene>
<dbReference type="Proteomes" id="UP000693942">
    <property type="component" value="Unassembled WGS sequence"/>
</dbReference>
<name>A0A8J5UQ09_FUSOX</name>
<comment type="caution">
    <text evidence="2">The sequence shown here is derived from an EMBL/GenBank/DDBJ whole genome shotgun (WGS) entry which is preliminary data.</text>
</comment>
<dbReference type="AlphaFoldDB" id="A0A8J5UQ09"/>
<dbReference type="EMBL" id="JAELUR010000002">
    <property type="protein sequence ID" value="KAG7435636.1"/>
    <property type="molecule type" value="Genomic_DNA"/>
</dbReference>
<evidence type="ECO:0000313" key="2">
    <source>
        <dbReference type="EMBL" id="KAG7435636.1"/>
    </source>
</evidence>
<accession>A0A8J5UQ09</accession>
<reference evidence="2" key="1">
    <citation type="submission" date="2021-04" db="EMBL/GenBank/DDBJ databases">
        <title>First draft genome resource for Brassicaceae pathogens Fusarium oxysporum f. sp. raphani and Fusarium oxysporum f. sp. rapae.</title>
        <authorList>
            <person name="Asai S."/>
        </authorList>
    </citation>
    <scope>NUCLEOTIDE SEQUENCE</scope>
    <source>
        <strain evidence="2">Tf1262</strain>
    </source>
</reference>